<accession>A0A0A9HMQ5</accession>
<reference evidence="2" key="1">
    <citation type="submission" date="2014-09" db="EMBL/GenBank/DDBJ databases">
        <authorList>
            <person name="Magalhaes I.L.F."/>
            <person name="Oliveira U."/>
            <person name="Santos F.R."/>
            <person name="Vidigal T.H.D.A."/>
            <person name="Brescovit A.D."/>
            <person name="Santos A.J."/>
        </authorList>
    </citation>
    <scope>NUCLEOTIDE SEQUENCE</scope>
    <source>
        <tissue evidence="2">Shoot tissue taken approximately 20 cm above the soil surface</tissue>
    </source>
</reference>
<protein>
    <recommendedName>
        <fullName evidence="1">Tf2-1-like SH3-like domain-containing protein</fullName>
    </recommendedName>
</protein>
<evidence type="ECO:0000313" key="2">
    <source>
        <dbReference type="EMBL" id="JAE38027.1"/>
    </source>
</evidence>
<dbReference type="Pfam" id="PF24626">
    <property type="entry name" value="SH3_Tf2-1"/>
    <property type="match status" value="1"/>
</dbReference>
<dbReference type="PANTHER" id="PTHR46148:SF52">
    <property type="entry name" value="OS04G0603800 PROTEIN"/>
    <property type="match status" value="1"/>
</dbReference>
<evidence type="ECO:0000259" key="1">
    <source>
        <dbReference type="Pfam" id="PF24626"/>
    </source>
</evidence>
<dbReference type="InterPro" id="IPR056924">
    <property type="entry name" value="SH3_Tf2-1"/>
</dbReference>
<feature type="domain" description="Tf2-1-like SH3-like" evidence="1">
    <location>
        <begin position="55"/>
        <end position="106"/>
    </location>
</feature>
<reference evidence="2" key="2">
    <citation type="journal article" date="2015" name="Data Brief">
        <title>Shoot transcriptome of the giant reed, Arundo donax.</title>
        <authorList>
            <person name="Barrero R.A."/>
            <person name="Guerrero F.D."/>
            <person name="Moolhuijzen P."/>
            <person name="Goolsby J.A."/>
            <person name="Tidwell J."/>
            <person name="Bellgard S.E."/>
            <person name="Bellgard M.I."/>
        </authorList>
    </citation>
    <scope>NUCLEOTIDE SEQUENCE</scope>
    <source>
        <tissue evidence="2">Shoot tissue taken approximately 20 cm above the soil surface</tissue>
    </source>
</reference>
<proteinExistence type="predicted"/>
<dbReference type="PANTHER" id="PTHR46148">
    <property type="entry name" value="CHROMO DOMAIN-CONTAINING PROTEIN"/>
    <property type="match status" value="1"/>
</dbReference>
<sequence length="115" mass="13383">MCMVDRQEARVPAMEQSLRERDEFLQDVRECLRQAQEQAKLYYDTKHTEVAFGVGDWVWLKLLHRPVASLSTPVKGKLAPRFCGPYQILERIGDVAYRLQLPERAKITRSSMLAF</sequence>
<organism evidence="2">
    <name type="scientific">Arundo donax</name>
    <name type="common">Giant reed</name>
    <name type="synonym">Donax arundinaceus</name>
    <dbReference type="NCBI Taxonomy" id="35708"/>
    <lineage>
        <taxon>Eukaryota</taxon>
        <taxon>Viridiplantae</taxon>
        <taxon>Streptophyta</taxon>
        <taxon>Embryophyta</taxon>
        <taxon>Tracheophyta</taxon>
        <taxon>Spermatophyta</taxon>
        <taxon>Magnoliopsida</taxon>
        <taxon>Liliopsida</taxon>
        <taxon>Poales</taxon>
        <taxon>Poaceae</taxon>
        <taxon>PACMAD clade</taxon>
        <taxon>Arundinoideae</taxon>
        <taxon>Arundineae</taxon>
        <taxon>Arundo</taxon>
    </lineage>
</organism>
<name>A0A0A9HMQ5_ARUDO</name>
<dbReference type="AlphaFoldDB" id="A0A0A9HMQ5"/>
<dbReference type="EMBL" id="GBRH01159869">
    <property type="protein sequence ID" value="JAE38027.1"/>
    <property type="molecule type" value="Transcribed_RNA"/>
</dbReference>